<proteinExistence type="inferred from homology"/>
<dbReference type="AlphaFoldDB" id="A0A6L6QQ86"/>
<keyword evidence="2" id="KW-0805">Transcription regulation</keyword>
<dbReference type="InterPro" id="IPR058163">
    <property type="entry name" value="LysR-type_TF_proteobact-type"/>
</dbReference>
<dbReference type="Pfam" id="PF03466">
    <property type="entry name" value="LysR_substrate"/>
    <property type="match status" value="1"/>
</dbReference>
<evidence type="ECO:0000313" key="7">
    <source>
        <dbReference type="Proteomes" id="UP000472320"/>
    </source>
</evidence>
<name>A0A6L6QQ86_9BURK</name>
<dbReference type="PANTHER" id="PTHR30537">
    <property type="entry name" value="HTH-TYPE TRANSCRIPTIONAL REGULATOR"/>
    <property type="match status" value="1"/>
</dbReference>
<dbReference type="GO" id="GO:0003677">
    <property type="term" value="F:DNA binding"/>
    <property type="evidence" value="ECO:0007669"/>
    <property type="project" value="UniProtKB-KW"/>
</dbReference>
<dbReference type="PROSITE" id="PS50931">
    <property type="entry name" value="HTH_LYSR"/>
    <property type="match status" value="1"/>
</dbReference>
<feature type="domain" description="HTH lysR-type" evidence="5">
    <location>
        <begin position="7"/>
        <end position="64"/>
    </location>
</feature>
<comment type="similarity">
    <text evidence="1">Belongs to the LysR transcriptional regulatory family.</text>
</comment>
<evidence type="ECO:0000256" key="3">
    <source>
        <dbReference type="ARBA" id="ARBA00023125"/>
    </source>
</evidence>
<dbReference type="SUPFAM" id="SSF53850">
    <property type="entry name" value="Periplasmic binding protein-like II"/>
    <property type="match status" value="1"/>
</dbReference>
<dbReference type="PANTHER" id="PTHR30537:SF5">
    <property type="entry name" value="HTH-TYPE TRANSCRIPTIONAL ACTIVATOR TTDR-RELATED"/>
    <property type="match status" value="1"/>
</dbReference>
<dbReference type="InterPro" id="IPR005119">
    <property type="entry name" value="LysR_subst-bd"/>
</dbReference>
<evidence type="ECO:0000259" key="5">
    <source>
        <dbReference type="PROSITE" id="PS50931"/>
    </source>
</evidence>
<dbReference type="InterPro" id="IPR036390">
    <property type="entry name" value="WH_DNA-bd_sf"/>
</dbReference>
<keyword evidence="7" id="KW-1185">Reference proteome</keyword>
<keyword evidence="4" id="KW-0804">Transcription</keyword>
<dbReference type="PRINTS" id="PR00039">
    <property type="entry name" value="HTHLYSR"/>
</dbReference>
<comment type="caution">
    <text evidence="6">The sequence shown here is derived from an EMBL/GenBank/DDBJ whole genome shotgun (WGS) entry which is preliminary data.</text>
</comment>
<dbReference type="InterPro" id="IPR036388">
    <property type="entry name" value="WH-like_DNA-bd_sf"/>
</dbReference>
<evidence type="ECO:0000256" key="2">
    <source>
        <dbReference type="ARBA" id="ARBA00023015"/>
    </source>
</evidence>
<dbReference type="Gene3D" id="1.10.10.10">
    <property type="entry name" value="Winged helix-like DNA-binding domain superfamily/Winged helix DNA-binding domain"/>
    <property type="match status" value="1"/>
</dbReference>
<evidence type="ECO:0000256" key="1">
    <source>
        <dbReference type="ARBA" id="ARBA00009437"/>
    </source>
</evidence>
<dbReference type="Gene3D" id="3.40.190.290">
    <property type="match status" value="1"/>
</dbReference>
<evidence type="ECO:0000313" key="6">
    <source>
        <dbReference type="EMBL" id="MTW14261.1"/>
    </source>
</evidence>
<dbReference type="RefSeq" id="WP_155457203.1">
    <property type="nucleotide sequence ID" value="NZ_WNKX01000038.1"/>
</dbReference>
<keyword evidence="3" id="KW-0238">DNA-binding</keyword>
<organism evidence="6 7">
    <name type="scientific">Massilia eburnea</name>
    <dbReference type="NCBI Taxonomy" id="1776165"/>
    <lineage>
        <taxon>Bacteria</taxon>
        <taxon>Pseudomonadati</taxon>
        <taxon>Pseudomonadota</taxon>
        <taxon>Betaproteobacteria</taxon>
        <taxon>Burkholderiales</taxon>
        <taxon>Oxalobacteraceae</taxon>
        <taxon>Telluria group</taxon>
        <taxon>Massilia</taxon>
    </lineage>
</organism>
<dbReference type="OrthoDB" id="9026421at2"/>
<dbReference type="InterPro" id="IPR000847">
    <property type="entry name" value="LysR_HTH_N"/>
</dbReference>
<evidence type="ECO:0000256" key="4">
    <source>
        <dbReference type="ARBA" id="ARBA00023163"/>
    </source>
</evidence>
<dbReference type="EMBL" id="WNKX01000038">
    <property type="protein sequence ID" value="MTW14261.1"/>
    <property type="molecule type" value="Genomic_DNA"/>
</dbReference>
<dbReference type="CDD" id="cd08422">
    <property type="entry name" value="PBP2_CrgA_like"/>
    <property type="match status" value="1"/>
</dbReference>
<dbReference type="Pfam" id="PF00126">
    <property type="entry name" value="HTH_1"/>
    <property type="match status" value="1"/>
</dbReference>
<dbReference type="SUPFAM" id="SSF46785">
    <property type="entry name" value="Winged helix' DNA-binding domain"/>
    <property type="match status" value="1"/>
</dbReference>
<gene>
    <name evidence="6" type="ORF">GM658_26960</name>
</gene>
<dbReference type="FunFam" id="1.10.10.10:FF:000001">
    <property type="entry name" value="LysR family transcriptional regulator"/>
    <property type="match status" value="1"/>
</dbReference>
<accession>A0A6L6QQ86</accession>
<reference evidence="6 7" key="1">
    <citation type="submission" date="2019-11" db="EMBL/GenBank/DDBJ databases">
        <title>Type strains purchased from KCTC, JCM and DSMZ.</title>
        <authorList>
            <person name="Lu H."/>
        </authorList>
    </citation>
    <scope>NUCLEOTIDE SEQUENCE [LARGE SCALE GENOMIC DNA]</scope>
    <source>
        <strain evidence="6 7">JCM 31587</strain>
    </source>
</reference>
<dbReference type="Proteomes" id="UP000472320">
    <property type="component" value="Unassembled WGS sequence"/>
</dbReference>
<sequence length="305" mass="33462">MEILDETTFSGLRVLMAVVDAGSFARAADLLDISPSAVSRAVSRLEARLGVRLFERTTRSLALSEEGLRFQRQVAPLLEGLQQATADAASGAGTVRGRLRVDADPLFAALVLGSGLARFLAAHPALQVELLRREQPGDLAADGCDLSLRFGQPRSSSMVARKLMETRILTVAAPAYLRRQGRPAAPQELARHQCIQFRNPHDGLPFPWEFHRGRKKLTVATSGQLMVNDAATLHSTCLGGAGIAQIIELGAERWLADGKLVELFPEWADERFPLYALYPSRRLLPPKTQALLQFVTDEINRHRGK</sequence>
<dbReference type="GO" id="GO:0003700">
    <property type="term" value="F:DNA-binding transcription factor activity"/>
    <property type="evidence" value="ECO:0007669"/>
    <property type="project" value="InterPro"/>
</dbReference>
<protein>
    <submittedName>
        <fullName evidence="6">LysR family transcriptional regulator</fullName>
    </submittedName>
</protein>